<dbReference type="Gene3D" id="2.40.50.100">
    <property type="match status" value="2"/>
</dbReference>
<dbReference type="InterPro" id="IPR059052">
    <property type="entry name" value="HH_YbhG-like"/>
</dbReference>
<dbReference type="Gene3D" id="2.40.30.170">
    <property type="match status" value="1"/>
</dbReference>
<evidence type="ECO:0000259" key="4">
    <source>
        <dbReference type="Pfam" id="PF25881"/>
    </source>
</evidence>
<evidence type="ECO:0000313" key="6">
    <source>
        <dbReference type="Proteomes" id="UP001060275"/>
    </source>
</evidence>
<comment type="subcellular location">
    <subcellularLocation>
        <location evidence="1">Cell envelope</location>
    </subcellularLocation>
</comment>
<protein>
    <submittedName>
        <fullName evidence="5">HlyD family efflux transporter periplasmic adaptor subunit</fullName>
    </submittedName>
</protein>
<dbReference type="GO" id="GO:0030313">
    <property type="term" value="C:cell envelope"/>
    <property type="evidence" value="ECO:0007669"/>
    <property type="project" value="UniProtKB-SubCell"/>
</dbReference>
<name>A0A9Q4AQQ4_9HYPH</name>
<reference evidence="5" key="1">
    <citation type="submission" date="2022-06" db="EMBL/GenBank/DDBJ databases">
        <title>Devosia sp. XJ19-45 genome assembly.</title>
        <authorList>
            <person name="Li B."/>
            <person name="Cai M."/>
            <person name="Nie G."/>
            <person name="Li W."/>
        </authorList>
    </citation>
    <scope>NUCLEOTIDE SEQUENCE</scope>
    <source>
        <strain evidence="5">XJ19-45</strain>
    </source>
</reference>
<comment type="caution">
    <text evidence="5">The sequence shown here is derived from an EMBL/GenBank/DDBJ whole genome shotgun (WGS) entry which is preliminary data.</text>
</comment>
<dbReference type="PANTHER" id="PTHR32347:SF23">
    <property type="entry name" value="BLL5650 PROTEIN"/>
    <property type="match status" value="1"/>
</dbReference>
<dbReference type="Pfam" id="PF25881">
    <property type="entry name" value="HH_YBHG"/>
    <property type="match status" value="1"/>
</dbReference>
<keyword evidence="6" id="KW-1185">Reference proteome</keyword>
<proteinExistence type="predicted"/>
<gene>
    <name evidence="5" type="ORF">NF348_16240</name>
</gene>
<dbReference type="PANTHER" id="PTHR32347">
    <property type="entry name" value="EFFLUX SYSTEM COMPONENT YKNX-RELATED"/>
    <property type="match status" value="1"/>
</dbReference>
<dbReference type="EMBL" id="JAMWDU010000006">
    <property type="protein sequence ID" value="MCP8888664.1"/>
    <property type="molecule type" value="Genomic_DNA"/>
</dbReference>
<dbReference type="InterPro" id="IPR050465">
    <property type="entry name" value="UPF0194_transport"/>
</dbReference>
<evidence type="ECO:0000256" key="1">
    <source>
        <dbReference type="ARBA" id="ARBA00004196"/>
    </source>
</evidence>
<evidence type="ECO:0000313" key="5">
    <source>
        <dbReference type="EMBL" id="MCP8888664.1"/>
    </source>
</evidence>
<dbReference type="Gene3D" id="1.10.287.470">
    <property type="entry name" value="Helix hairpin bin"/>
    <property type="match status" value="2"/>
</dbReference>
<dbReference type="RefSeq" id="WP_254675523.1">
    <property type="nucleotide sequence ID" value="NZ_JAMWDU010000006.1"/>
</dbReference>
<feature type="coiled-coil region" evidence="3">
    <location>
        <begin position="73"/>
        <end position="197"/>
    </location>
</feature>
<sequence>MNEFLAGLIAAVLSVFSPVAEPVGYSGYLEADYVYVAPVSAGRIMTLDAEEGQTVAAGDALFTLDATQQKNLLDAAMARVSAARATLENLETGGRSEELDVIRATLAKAEADLGQAQSNLGRSERLVEAGTVPSVRLEQDRTALASAQAQVNQLRAQLAVAGLPARNAQQVAAEANLSAAEADAERARQDVDERTIEAPVAGMVDQVFFRVGEVAGTGAPVIAMLPQGPLEVWFFVPEVERAAMAVGAKVTVTCDGCLSGQTASITHIASEPQTTPPVIYSREERSRLIYLVKARLESANTLQPGQPVTVLP</sequence>
<dbReference type="Proteomes" id="UP001060275">
    <property type="component" value="Unassembled WGS sequence"/>
</dbReference>
<feature type="domain" description="YbhG-like alpha-helical hairpin" evidence="4">
    <location>
        <begin position="70"/>
        <end position="190"/>
    </location>
</feature>
<organism evidence="5 6">
    <name type="scientific">Devosia ureilytica</name>
    <dbReference type="NCBI Taxonomy" id="2952754"/>
    <lineage>
        <taxon>Bacteria</taxon>
        <taxon>Pseudomonadati</taxon>
        <taxon>Pseudomonadota</taxon>
        <taxon>Alphaproteobacteria</taxon>
        <taxon>Hyphomicrobiales</taxon>
        <taxon>Devosiaceae</taxon>
        <taxon>Devosia</taxon>
    </lineage>
</organism>
<accession>A0A9Q4AQQ4</accession>
<keyword evidence="2 3" id="KW-0175">Coiled coil</keyword>
<dbReference type="SUPFAM" id="SSF111369">
    <property type="entry name" value="HlyD-like secretion proteins"/>
    <property type="match status" value="3"/>
</dbReference>
<dbReference type="AlphaFoldDB" id="A0A9Q4AQQ4"/>
<evidence type="ECO:0000256" key="3">
    <source>
        <dbReference type="SAM" id="Coils"/>
    </source>
</evidence>
<evidence type="ECO:0000256" key="2">
    <source>
        <dbReference type="ARBA" id="ARBA00023054"/>
    </source>
</evidence>